<dbReference type="CDD" id="cd15482">
    <property type="entry name" value="Sialidase_non-viral"/>
    <property type="match status" value="1"/>
</dbReference>
<dbReference type="Gene3D" id="2.120.10.10">
    <property type="match status" value="1"/>
</dbReference>
<protein>
    <submittedName>
        <fullName evidence="3">DUF4185 domain-containing protein</fullName>
    </submittedName>
</protein>
<keyword evidence="1" id="KW-0812">Transmembrane</keyword>
<reference evidence="3 4" key="1">
    <citation type="journal article" date="2023" name="Genome Announc.">
        <title>Pan-Genome Analyses of the Genus Cohnella and Proposal of the Novel Species Cohnella silvisoli sp. nov., Isolated from Forest Soil.</title>
        <authorList>
            <person name="Wang C."/>
            <person name="Mao L."/>
            <person name="Bao G."/>
            <person name="Zhu H."/>
        </authorList>
    </citation>
    <scope>NUCLEOTIDE SEQUENCE [LARGE SCALE GENOMIC DNA]</scope>
    <source>
        <strain evidence="3 4">NL03-T5-1</strain>
    </source>
</reference>
<evidence type="ECO:0000313" key="3">
    <source>
        <dbReference type="EMBL" id="MEQ4480950.1"/>
    </source>
</evidence>
<organism evidence="3 4">
    <name type="scientific">Cohnella silvisoli</name>
    <dbReference type="NCBI Taxonomy" id="2873699"/>
    <lineage>
        <taxon>Bacteria</taxon>
        <taxon>Bacillati</taxon>
        <taxon>Bacillota</taxon>
        <taxon>Bacilli</taxon>
        <taxon>Bacillales</taxon>
        <taxon>Paenibacillaceae</taxon>
        <taxon>Cohnella</taxon>
    </lineage>
</organism>
<dbReference type="InterPro" id="IPR025442">
    <property type="entry name" value="DUF4185"/>
</dbReference>
<evidence type="ECO:0000256" key="1">
    <source>
        <dbReference type="SAM" id="Phobius"/>
    </source>
</evidence>
<dbReference type="Proteomes" id="UP001493487">
    <property type="component" value="Unassembled WGS sequence"/>
</dbReference>
<proteinExistence type="predicted"/>
<feature type="transmembrane region" description="Helical" evidence="1">
    <location>
        <begin position="20"/>
        <end position="40"/>
    </location>
</feature>
<evidence type="ECO:0000313" key="4">
    <source>
        <dbReference type="Proteomes" id="UP001493487"/>
    </source>
</evidence>
<keyword evidence="4" id="KW-1185">Reference proteome</keyword>
<evidence type="ECO:0000259" key="2">
    <source>
        <dbReference type="Pfam" id="PF13810"/>
    </source>
</evidence>
<dbReference type="Pfam" id="PF13810">
    <property type="entry name" value="DUF4185"/>
    <property type="match status" value="1"/>
</dbReference>
<dbReference type="RefSeq" id="WP_232182914.1">
    <property type="nucleotide sequence ID" value="NZ_JAIOAP010000001.1"/>
</dbReference>
<keyword evidence="1" id="KW-1133">Transmembrane helix</keyword>
<dbReference type="Gene3D" id="2.60.120.260">
    <property type="entry name" value="Galactose-binding domain-like"/>
    <property type="match status" value="2"/>
</dbReference>
<comment type="caution">
    <text evidence="3">The sequence shown here is derived from an EMBL/GenBank/DDBJ whole genome shotgun (WGS) entry which is preliminary data.</text>
</comment>
<gene>
    <name evidence="3" type="ORF">QJS35_00935</name>
</gene>
<accession>A0ABV1KLF6</accession>
<keyword evidence="1" id="KW-0472">Membrane</keyword>
<sequence length="668" mass="73044">MLDNILSEDDGGTVKKRWKWLLIAVLLAVSTAYAGAAGAVTPTNVTKISRVTGATPSGETIPNPNQTHSNYQVEGTDLGIMWDKGGGEIFVLFGDTFGPGWCGNGGCGSGWRSNVLAKSSDTNLVDGMTFSTMIQDTPGHAKEILNSKKINNDEMTVIPTAGVTVGSRHYIHYMSVNHWGNPGEWFTNYSGIAYSDDNGQTWTKHATAKWQNNASWSSKFQMAAFVKDGGFVYMYATPNGRYGSVYLARVPEAGMLNIGDYRYWDGNGWNTSEATAAPVTIGIAGEMSVIYNTYYNRFIMTYLNPYTEALVMRDAGSPTGPWSGEKILVRGSDYPGMYGSFMHPWSNGGSDLYFVMSEWGPYNTFLMKATLTADSFGNNLISEPGFETQAATTYMAPWYLQGNGGVDRNLGSARTGQDNGFVRYNSGWNALKQSVAVQPYTDYTLKGWVRTSGNNNEGYFGARGPNNGPVLNETRFYSLANYTELTVNFNSGANSVVEVYGGMWANNGDTWIQLDDVSLVRGPNLVGQSGFEQQPSSTPTSPWYKMGNAGIDRNLGFSRTGVNNAWARNTTGWNAMKQEIAVEPNTSYTMTGWVRTSANHNNGYFGAQTLGGGPILNELHMTQAFGYYTQQTVVFNSGNNHSVELFVGTWANNADTWIQIDDLSVVKN</sequence>
<dbReference type="EMBL" id="JASKHM010000001">
    <property type="protein sequence ID" value="MEQ4480950.1"/>
    <property type="molecule type" value="Genomic_DNA"/>
</dbReference>
<name>A0ABV1KLF6_9BACL</name>
<feature type="domain" description="DUF4185" evidence="2">
    <location>
        <begin position="64"/>
        <end position="368"/>
    </location>
</feature>